<dbReference type="RefSeq" id="WP_348261359.1">
    <property type="nucleotide sequence ID" value="NZ_CP121196.1"/>
</dbReference>
<proteinExistence type="predicted"/>
<accession>A0AAU7DDL9</accession>
<name>A0AAU7DDL9_9BACT</name>
<sequence length="241" mass="27172">MTKGKKASKREKAKRVNNTAHQRALENPETQAALSDLRERWNDISAKKRGEQLLRLIGFGCSVRGIADDLVKPASNIRRDIALANSPEPESGWIELMNSTIAKRPPKQKKELSRLDASREARMPPKKKSFIKRMHPAKEDLPSLTIQQPQKVISPLSTSIKARPLVNRASSNQQSQSAEHESKPDLVAQYSKLRERQINPEAIRRLDEIINSTDTRPIRNARSMTRQGKPSPQTDPNKPVS</sequence>
<feature type="compositionally biased region" description="Polar residues" evidence="1">
    <location>
        <begin position="222"/>
        <end position="241"/>
    </location>
</feature>
<feature type="region of interest" description="Disordered" evidence="1">
    <location>
        <begin position="167"/>
        <end position="241"/>
    </location>
</feature>
<protein>
    <submittedName>
        <fullName evidence="2">Uncharacterized protein</fullName>
    </submittedName>
</protein>
<feature type="compositionally biased region" description="Basic residues" evidence="1">
    <location>
        <begin position="1"/>
        <end position="15"/>
    </location>
</feature>
<feature type="region of interest" description="Disordered" evidence="1">
    <location>
        <begin position="1"/>
        <end position="31"/>
    </location>
</feature>
<dbReference type="AlphaFoldDB" id="A0AAU7DDL9"/>
<feature type="compositionally biased region" description="Basic and acidic residues" evidence="1">
    <location>
        <begin position="108"/>
        <end position="123"/>
    </location>
</feature>
<evidence type="ECO:0000313" key="2">
    <source>
        <dbReference type="EMBL" id="XBH16132.1"/>
    </source>
</evidence>
<reference evidence="2" key="1">
    <citation type="submission" date="2023-03" db="EMBL/GenBank/DDBJ databases">
        <title>Edaphobacter sp.</title>
        <authorList>
            <person name="Huber K.J."/>
            <person name="Papendorf J."/>
            <person name="Pilke C."/>
            <person name="Bunk B."/>
            <person name="Sproeer C."/>
            <person name="Pester M."/>
        </authorList>
    </citation>
    <scope>NUCLEOTIDE SEQUENCE</scope>
    <source>
        <strain evidence="2">DSM 110680</strain>
    </source>
</reference>
<evidence type="ECO:0000256" key="1">
    <source>
        <dbReference type="SAM" id="MobiDB-lite"/>
    </source>
</evidence>
<gene>
    <name evidence="2" type="ORF">P8935_16335</name>
</gene>
<dbReference type="EMBL" id="CP121196">
    <property type="protein sequence ID" value="XBH16132.1"/>
    <property type="molecule type" value="Genomic_DNA"/>
</dbReference>
<organism evidence="2">
    <name type="scientific">Telmatobacter sp. DSM 110680</name>
    <dbReference type="NCBI Taxonomy" id="3036704"/>
    <lineage>
        <taxon>Bacteria</taxon>
        <taxon>Pseudomonadati</taxon>
        <taxon>Acidobacteriota</taxon>
        <taxon>Terriglobia</taxon>
        <taxon>Terriglobales</taxon>
        <taxon>Acidobacteriaceae</taxon>
        <taxon>Telmatobacter</taxon>
    </lineage>
</organism>
<feature type="region of interest" description="Disordered" evidence="1">
    <location>
        <begin position="104"/>
        <end position="126"/>
    </location>
</feature>
<feature type="compositionally biased region" description="Basic and acidic residues" evidence="1">
    <location>
        <begin position="192"/>
        <end position="208"/>
    </location>
</feature>